<evidence type="ECO:0000256" key="8">
    <source>
        <dbReference type="ARBA" id="ARBA00022827"/>
    </source>
</evidence>
<dbReference type="PANTHER" id="PTHR11552">
    <property type="entry name" value="GLUCOSE-METHANOL-CHOLINE GMC OXIDOREDUCTASE"/>
    <property type="match status" value="1"/>
</dbReference>
<evidence type="ECO:0000256" key="5">
    <source>
        <dbReference type="ARBA" id="ARBA00013177"/>
    </source>
</evidence>
<dbReference type="InterPro" id="IPR036188">
    <property type="entry name" value="FAD/NAD-bd_sf"/>
</dbReference>
<comment type="subcellular location">
    <subcellularLocation>
        <location evidence="2">Secreted</location>
    </subcellularLocation>
</comment>
<comment type="similarity">
    <text evidence="3">Belongs to the GMC oxidoreductase family.</text>
</comment>
<dbReference type="OrthoDB" id="269227at2759"/>
<dbReference type="InterPro" id="IPR032675">
    <property type="entry name" value="LRR_dom_sf"/>
</dbReference>
<evidence type="ECO:0000256" key="7">
    <source>
        <dbReference type="ARBA" id="ARBA00022630"/>
    </source>
</evidence>
<dbReference type="AlphaFoldDB" id="A0A9W8J501"/>
<evidence type="ECO:0000313" key="16">
    <source>
        <dbReference type="EMBL" id="KAJ2928561.1"/>
    </source>
</evidence>
<feature type="domain" description="Glucose-methanol-choline oxidoreductase N-terminal" evidence="15">
    <location>
        <begin position="184"/>
        <end position="198"/>
    </location>
</feature>
<feature type="non-terminal residue" evidence="16">
    <location>
        <position position="1"/>
    </location>
</feature>
<evidence type="ECO:0000256" key="9">
    <source>
        <dbReference type="ARBA" id="ARBA00024699"/>
    </source>
</evidence>
<dbReference type="Gene3D" id="3.30.560.10">
    <property type="entry name" value="Glucose Oxidase, domain 3"/>
    <property type="match status" value="1"/>
</dbReference>
<dbReference type="PROSITE" id="PS00624">
    <property type="entry name" value="GMC_OXRED_2"/>
    <property type="match status" value="1"/>
</dbReference>
<evidence type="ECO:0000259" key="15">
    <source>
        <dbReference type="PROSITE" id="PS00624"/>
    </source>
</evidence>
<keyword evidence="7" id="KW-0285">Flavoprotein</keyword>
<dbReference type="SUPFAM" id="SSF52047">
    <property type="entry name" value="RNI-like"/>
    <property type="match status" value="1"/>
</dbReference>
<evidence type="ECO:0000256" key="4">
    <source>
        <dbReference type="ARBA" id="ARBA00011245"/>
    </source>
</evidence>
<dbReference type="SUPFAM" id="SSF54373">
    <property type="entry name" value="FAD-linked reductases, C-terminal domain"/>
    <property type="match status" value="1"/>
</dbReference>
<comment type="cofactor">
    <cofactor evidence="1">
        <name>FAD</name>
        <dbReference type="ChEBI" id="CHEBI:57692"/>
    </cofactor>
</comment>
<comment type="catalytic activity">
    <reaction evidence="14">
        <text>a pyranoside + acceptor = a pyranosid-3,4-diulose + reduced acceptor.</text>
        <dbReference type="EC" id="1.1.99.29"/>
    </reaction>
</comment>
<name>A0A9W8J501_9AGAR</name>
<gene>
    <name evidence="16" type="ORF">H1R20_g8503</name>
</gene>
<dbReference type="GO" id="GO:0033718">
    <property type="term" value="F:pyranose dehydrogenase (acceptor) activity"/>
    <property type="evidence" value="ECO:0007669"/>
    <property type="project" value="UniProtKB-EC"/>
</dbReference>
<dbReference type="Pfam" id="PF00732">
    <property type="entry name" value="GMC_oxred_N"/>
    <property type="match status" value="1"/>
</dbReference>
<evidence type="ECO:0000256" key="10">
    <source>
        <dbReference type="ARBA" id="ARBA00033986"/>
    </source>
</evidence>
<organism evidence="16 17">
    <name type="scientific">Candolleomyces eurysporus</name>
    <dbReference type="NCBI Taxonomy" id="2828524"/>
    <lineage>
        <taxon>Eukaryota</taxon>
        <taxon>Fungi</taxon>
        <taxon>Dikarya</taxon>
        <taxon>Basidiomycota</taxon>
        <taxon>Agaricomycotina</taxon>
        <taxon>Agaricomycetes</taxon>
        <taxon>Agaricomycetidae</taxon>
        <taxon>Agaricales</taxon>
        <taxon>Agaricineae</taxon>
        <taxon>Psathyrellaceae</taxon>
        <taxon>Candolleomyces</taxon>
    </lineage>
</organism>
<dbReference type="Gene3D" id="3.80.10.10">
    <property type="entry name" value="Ribonuclease Inhibitor"/>
    <property type="match status" value="1"/>
</dbReference>
<dbReference type="InterPro" id="IPR012132">
    <property type="entry name" value="GMC_OxRdtase"/>
</dbReference>
<keyword evidence="17" id="KW-1185">Reference proteome</keyword>
<dbReference type="InterPro" id="IPR000172">
    <property type="entry name" value="GMC_OxRdtase_N"/>
</dbReference>
<dbReference type="EMBL" id="JANBPK010000922">
    <property type="protein sequence ID" value="KAJ2928561.1"/>
    <property type="molecule type" value="Genomic_DNA"/>
</dbReference>
<evidence type="ECO:0000256" key="14">
    <source>
        <dbReference type="ARBA" id="ARBA00034059"/>
    </source>
</evidence>
<dbReference type="Pfam" id="PF05199">
    <property type="entry name" value="GMC_oxred_C"/>
    <property type="match status" value="1"/>
</dbReference>
<dbReference type="EC" id="1.1.99.29" evidence="5"/>
<evidence type="ECO:0000313" key="17">
    <source>
        <dbReference type="Proteomes" id="UP001140091"/>
    </source>
</evidence>
<comment type="caution">
    <text evidence="16">The sequence shown here is derived from an EMBL/GenBank/DDBJ whole genome shotgun (WGS) entry which is preliminary data.</text>
</comment>
<evidence type="ECO:0000256" key="3">
    <source>
        <dbReference type="ARBA" id="ARBA00010790"/>
    </source>
</evidence>
<evidence type="ECO:0000256" key="6">
    <source>
        <dbReference type="ARBA" id="ARBA00022525"/>
    </source>
</evidence>
<evidence type="ECO:0000256" key="13">
    <source>
        <dbReference type="ARBA" id="ARBA00034050"/>
    </source>
</evidence>
<protein>
    <recommendedName>
        <fullName evidence="5">pyranose dehydrogenase (acceptor)</fullName>
        <ecNumber evidence="5">1.1.99.29</ecNumber>
    </recommendedName>
</protein>
<evidence type="ECO:0000256" key="12">
    <source>
        <dbReference type="ARBA" id="ARBA00034029"/>
    </source>
</evidence>
<sequence length="763" mass="83260">MAYTRGSKDDYDLWGRVSGDSKKWSWDALQPWIFKNEKWTLPVGGRDPTGQYDPRYHGKTGPIRVALPWSSPDEFDRNFTRNAKVQQEFDEILDGNTGKPVGLTWMQYTIGGGERSSAATGYVSARARARPNFSIVVNARVRRVLPTAAKAGGRLDIRTVEIGSLLSNTVLNVTARKEVVLSGGTFETPHILLNSGIGDKVHLDSVGVKTIHHLPDVGKGLSDHVSLFTTFSMNANATPVDTVAALAQWEANRTGPMSEVYVVARRFLWSRIPGNSSLWTKYQDPASGPNTPHIEIDFGAPGPTLIAVIALTTPKSRGSIKLASSNPFDPPLIDIGYLSDPFDLEALSEGIRLTKRWFSGPVWDGVITGYSGPDPDNTTMPRSEYESAVRDLAGVFGHPVGTAAMSRRGNGAGGVVDTSHVCHSWRTFVLHSPWLWSDIYVNSGSKSPMLDFILNNAGTEGPLQVFCNLDSDKDAHNPPIAALMSRTSQLKSITLQSRSLGWIGDVLRLATGRADKLESFKVISGMGSDENEDWGDVLIPTIDTAFPGGTPNLRKLELRGCSVPLSFLQSTQLTHLIMEPAPVLYYPSRHDLTFGISGPLSSLIGILRSLPLLRKLHLRFPIEASDAMDFSSPLRKLQDVVLLSKLESLDLSGSLSVMCAVLGNLRVVPGKLGHIGLAFTIPNDVDTGTGVGQFCEAWKGCHSAVSIGDWVVAERLEVFPTWIPATRHENPNFNGLGYLFQWWDRRGLKSVPPSQDLALPPPQ</sequence>
<comment type="function">
    <text evidence="9">Catalyzes the single-oxidation or sequential double oxidation reaction of carbohydrates primarily at carbon-2 and/or carbon-3 with the concomitant reduction of the flavin. The enzyme exhibits a broad sugar substrate specificity, oxidizing different aldopyranoses to the corresponding C-1, C-2, C-3 or C-1,2, C-2,3 and C-3,4 (di)dehydro sugars with substrate-specific regioselectivity. Accepts only a narrow range of electron acceptors such as substituted benzoquinones and complexed metal ions and reacts extremely slowly with O(2) as acceptor. May play a role in the natural recycling of plant matter by oxidizing all major monosaccharides in lignocellulose and by reducing quinone compounds or reactive radical species generated during lignin depolymerization.</text>
</comment>
<comment type="catalytic activity">
    <reaction evidence="11">
        <text>pyranose + acceptor = pyranos-2,3-diulose + reduced acceptor.</text>
        <dbReference type="EC" id="1.1.99.29"/>
    </reaction>
</comment>
<comment type="subunit">
    <text evidence="4">Monomer.</text>
</comment>
<dbReference type="PANTHER" id="PTHR11552:SF147">
    <property type="entry name" value="CHOLINE DEHYDROGENASE, MITOCHONDRIAL"/>
    <property type="match status" value="1"/>
</dbReference>
<comment type="catalytic activity">
    <reaction evidence="12">
        <text>pyranose + acceptor = pyranos-3-ulose + reduced acceptor.</text>
        <dbReference type="EC" id="1.1.99.29"/>
    </reaction>
</comment>
<accession>A0A9W8J501</accession>
<dbReference type="GO" id="GO:0005576">
    <property type="term" value="C:extracellular region"/>
    <property type="evidence" value="ECO:0007669"/>
    <property type="project" value="UniProtKB-SubCell"/>
</dbReference>
<evidence type="ECO:0000256" key="2">
    <source>
        <dbReference type="ARBA" id="ARBA00004613"/>
    </source>
</evidence>
<dbReference type="Gene3D" id="3.50.50.60">
    <property type="entry name" value="FAD/NAD(P)-binding domain"/>
    <property type="match status" value="1"/>
</dbReference>
<evidence type="ECO:0000256" key="1">
    <source>
        <dbReference type="ARBA" id="ARBA00001974"/>
    </source>
</evidence>
<evidence type="ECO:0000256" key="11">
    <source>
        <dbReference type="ARBA" id="ARBA00034010"/>
    </source>
</evidence>
<reference evidence="16" key="1">
    <citation type="submission" date="2022-06" db="EMBL/GenBank/DDBJ databases">
        <title>Genome Sequence of Candolleomyces eurysporus.</title>
        <authorList>
            <person name="Buettner E."/>
        </authorList>
    </citation>
    <scope>NUCLEOTIDE SEQUENCE</scope>
    <source>
        <strain evidence="16">VTCC 930004</strain>
    </source>
</reference>
<dbReference type="GO" id="GO:0050660">
    <property type="term" value="F:flavin adenine dinucleotide binding"/>
    <property type="evidence" value="ECO:0007669"/>
    <property type="project" value="InterPro"/>
</dbReference>
<comment type="catalytic activity">
    <reaction evidence="10">
        <text>pyranose + acceptor = pyranos-2-ulose + reduced acceptor.</text>
        <dbReference type="EC" id="1.1.99.29"/>
    </reaction>
</comment>
<keyword evidence="8" id="KW-0274">FAD</keyword>
<comment type="catalytic activity">
    <reaction evidence="13">
        <text>a pyranoside + acceptor = a pyranosid-3-ulose + reduced acceptor.</text>
        <dbReference type="EC" id="1.1.99.29"/>
    </reaction>
</comment>
<keyword evidence="6" id="KW-0964">Secreted</keyword>
<proteinExistence type="inferred from homology"/>
<dbReference type="Proteomes" id="UP001140091">
    <property type="component" value="Unassembled WGS sequence"/>
</dbReference>
<dbReference type="SUPFAM" id="SSF51905">
    <property type="entry name" value="FAD/NAD(P)-binding domain"/>
    <property type="match status" value="1"/>
</dbReference>
<dbReference type="InterPro" id="IPR007867">
    <property type="entry name" value="GMC_OxRtase_C"/>
</dbReference>